<gene>
    <name evidence="2" type="ORF">BDN70DRAFT_936534</name>
</gene>
<dbReference type="SUPFAM" id="SSF56112">
    <property type="entry name" value="Protein kinase-like (PK-like)"/>
    <property type="match status" value="1"/>
</dbReference>
<accession>A0A9P5YU11</accession>
<dbReference type="PROSITE" id="PS50011">
    <property type="entry name" value="PROTEIN_KINASE_DOM"/>
    <property type="match status" value="1"/>
</dbReference>
<proteinExistence type="predicted"/>
<dbReference type="Proteomes" id="UP000807469">
    <property type="component" value="Unassembled WGS sequence"/>
</dbReference>
<name>A0A9P5YU11_9AGAR</name>
<dbReference type="InterPro" id="IPR040976">
    <property type="entry name" value="Pkinase_fungal"/>
</dbReference>
<dbReference type="PANTHER" id="PTHR38248:SF2">
    <property type="entry name" value="FUNK1 11"/>
    <property type="match status" value="1"/>
</dbReference>
<dbReference type="EMBL" id="MU155371">
    <property type="protein sequence ID" value="KAF9474599.1"/>
    <property type="molecule type" value="Genomic_DNA"/>
</dbReference>
<dbReference type="InterPro" id="IPR000719">
    <property type="entry name" value="Prot_kinase_dom"/>
</dbReference>
<keyword evidence="3" id="KW-1185">Reference proteome</keyword>
<dbReference type="Pfam" id="PF17667">
    <property type="entry name" value="Pkinase_fungal"/>
    <property type="match status" value="1"/>
</dbReference>
<feature type="domain" description="Protein kinase" evidence="1">
    <location>
        <begin position="1"/>
        <end position="262"/>
    </location>
</feature>
<dbReference type="GO" id="GO:0004672">
    <property type="term" value="F:protein kinase activity"/>
    <property type="evidence" value="ECO:0007669"/>
    <property type="project" value="InterPro"/>
</dbReference>
<evidence type="ECO:0000259" key="1">
    <source>
        <dbReference type="PROSITE" id="PS50011"/>
    </source>
</evidence>
<dbReference type="OrthoDB" id="5569250at2759"/>
<comment type="caution">
    <text evidence="2">The sequence shown here is derived from an EMBL/GenBank/DDBJ whole genome shotgun (WGS) entry which is preliminary data.</text>
</comment>
<dbReference type="PANTHER" id="PTHR38248">
    <property type="entry name" value="FUNK1 6"/>
    <property type="match status" value="1"/>
</dbReference>
<organism evidence="2 3">
    <name type="scientific">Pholiota conissans</name>
    <dbReference type="NCBI Taxonomy" id="109636"/>
    <lineage>
        <taxon>Eukaryota</taxon>
        <taxon>Fungi</taxon>
        <taxon>Dikarya</taxon>
        <taxon>Basidiomycota</taxon>
        <taxon>Agaricomycotina</taxon>
        <taxon>Agaricomycetes</taxon>
        <taxon>Agaricomycetidae</taxon>
        <taxon>Agaricales</taxon>
        <taxon>Agaricineae</taxon>
        <taxon>Strophariaceae</taxon>
        <taxon>Pholiota</taxon>
    </lineage>
</organism>
<protein>
    <recommendedName>
        <fullName evidence="1">Protein kinase domain-containing protein</fullName>
    </recommendedName>
</protein>
<dbReference type="AlphaFoldDB" id="A0A9P5YU11"/>
<evidence type="ECO:0000313" key="2">
    <source>
        <dbReference type="EMBL" id="KAF9474599.1"/>
    </source>
</evidence>
<evidence type="ECO:0000313" key="3">
    <source>
        <dbReference type="Proteomes" id="UP000807469"/>
    </source>
</evidence>
<dbReference type="Gene3D" id="1.10.510.10">
    <property type="entry name" value="Transferase(Phosphotransferase) domain 1"/>
    <property type="match status" value="1"/>
</dbReference>
<sequence length="286" mass="32980">MKQVGERKEDKWVLDHLPELRHYERLAPTASDVQTQVLSAHFMEKSFSNVYGNRVLQVMITTEQFPITELTTPETLITATRDVFKCYRLLYETAGIMHQDIGLNNVMFRRKDGHIHGVLIDYDLVLELQKRDLGPSSKLNRTGSRLYIALDLLDTPPMAHQYRHDLESLYYVLVVLTTGYKNSSLTEDWRYADAKNKSLALYENKFVFIHMHLIPPLSTPFQKLEDIIEGLGLLFQLGYRAQCDARRNARKALQKNLPLPLFNEVTLGGHVDFDEFEAILSQPIDA</sequence>
<dbReference type="GO" id="GO:0005524">
    <property type="term" value="F:ATP binding"/>
    <property type="evidence" value="ECO:0007669"/>
    <property type="project" value="InterPro"/>
</dbReference>
<reference evidence="2" key="1">
    <citation type="submission" date="2020-11" db="EMBL/GenBank/DDBJ databases">
        <authorList>
            <consortium name="DOE Joint Genome Institute"/>
            <person name="Ahrendt S."/>
            <person name="Riley R."/>
            <person name="Andreopoulos W."/>
            <person name="Labutti K."/>
            <person name="Pangilinan J."/>
            <person name="Ruiz-Duenas F.J."/>
            <person name="Barrasa J.M."/>
            <person name="Sanchez-Garcia M."/>
            <person name="Camarero S."/>
            <person name="Miyauchi S."/>
            <person name="Serrano A."/>
            <person name="Linde D."/>
            <person name="Babiker R."/>
            <person name="Drula E."/>
            <person name="Ayuso-Fernandez I."/>
            <person name="Pacheco R."/>
            <person name="Padilla G."/>
            <person name="Ferreira P."/>
            <person name="Barriuso J."/>
            <person name="Kellner H."/>
            <person name="Castanera R."/>
            <person name="Alfaro M."/>
            <person name="Ramirez L."/>
            <person name="Pisabarro A.G."/>
            <person name="Kuo A."/>
            <person name="Tritt A."/>
            <person name="Lipzen A."/>
            <person name="He G."/>
            <person name="Yan M."/>
            <person name="Ng V."/>
            <person name="Cullen D."/>
            <person name="Martin F."/>
            <person name="Rosso M.-N."/>
            <person name="Henrissat B."/>
            <person name="Hibbett D."/>
            <person name="Martinez A.T."/>
            <person name="Grigoriev I.V."/>
        </authorList>
    </citation>
    <scope>NUCLEOTIDE SEQUENCE</scope>
    <source>
        <strain evidence="2">CIRM-BRFM 674</strain>
    </source>
</reference>
<dbReference type="InterPro" id="IPR011009">
    <property type="entry name" value="Kinase-like_dom_sf"/>
</dbReference>